<dbReference type="STRING" id="1050202.GCA_000384035_01410"/>
<accession>A0A2T0GRB7</accession>
<proteinExistence type="predicted"/>
<dbReference type="PANTHER" id="PTHR43646">
    <property type="entry name" value="GLYCOSYLTRANSFERASE"/>
    <property type="match status" value="1"/>
</dbReference>
<dbReference type="InterPro" id="IPR029044">
    <property type="entry name" value="Nucleotide-diphossugar_trans"/>
</dbReference>
<feature type="transmembrane region" description="Helical" evidence="1">
    <location>
        <begin position="6"/>
        <end position="26"/>
    </location>
</feature>
<dbReference type="PANTHER" id="PTHR43646:SF3">
    <property type="entry name" value="SLR1566 PROTEIN"/>
    <property type="match status" value="1"/>
</dbReference>
<keyword evidence="1" id="KW-0812">Transmembrane</keyword>
<feature type="transmembrane region" description="Helical" evidence="1">
    <location>
        <begin position="285"/>
        <end position="304"/>
    </location>
</feature>
<dbReference type="InterPro" id="IPR017832">
    <property type="entry name" value="Glyco_trans_2_hopen-assoc_HpnB"/>
</dbReference>
<name>A0A2T0GRB7_ACTMO</name>
<gene>
    <name evidence="3" type="ORF">CEP50_19610</name>
</gene>
<dbReference type="SUPFAM" id="SSF53448">
    <property type="entry name" value="Nucleotide-diphospho-sugar transferases"/>
    <property type="match status" value="1"/>
</dbReference>
<dbReference type="EMBL" id="PVSR01000074">
    <property type="protein sequence ID" value="PRW61648.1"/>
    <property type="molecule type" value="Genomic_DNA"/>
</dbReference>
<dbReference type="AlphaFoldDB" id="A0A2T0GRB7"/>
<evidence type="ECO:0000259" key="2">
    <source>
        <dbReference type="Pfam" id="PF00535"/>
    </source>
</evidence>
<sequence length="386" mass="41184">MIGWTVAGGAVLAVWLWLLALHGGFWRTDQRLPVRGRTTTRPSLAIVVPARREAEVLPWTLPALLRQECPGPTRVILVDDDSDDGTGALAESLASASGAVLPLTVTSPGAPPDGWTGKTWAMAHGLARAGEVDYVLFTDADIVHAPGSVRELVAAAEGGYDLVSQMARLRTESRWERLVVPAFVYFFALLFPFRRVNDPAARTAAAAGGCVLVRHPALARAGGVEAVRGAVIDDVALARAVKRAGGRIWLGLAEKVRSVRSYPRLGDLWHMISRTAYTQLRYSPALLAATVFGLVVVFLGPVVVTSAGLALGALLPSLLGGGCWLIMTGTFVPMLRYHGQPGAAALLLPVTAVLYMLMTVDSARRHRCGRGASWKGRSYPASRTVE</sequence>
<comment type="caution">
    <text evidence="3">The sequence shown here is derived from an EMBL/GenBank/DDBJ whole genome shotgun (WGS) entry which is preliminary data.</text>
</comment>
<evidence type="ECO:0000256" key="1">
    <source>
        <dbReference type="SAM" id="Phobius"/>
    </source>
</evidence>
<dbReference type="GO" id="GO:0016740">
    <property type="term" value="F:transferase activity"/>
    <property type="evidence" value="ECO:0007669"/>
    <property type="project" value="UniProtKB-KW"/>
</dbReference>
<feature type="transmembrane region" description="Helical" evidence="1">
    <location>
        <begin position="175"/>
        <end position="193"/>
    </location>
</feature>
<dbReference type="NCBIfam" id="TIGR03469">
    <property type="entry name" value="HpnB"/>
    <property type="match status" value="1"/>
</dbReference>
<reference evidence="3 4" key="1">
    <citation type="submission" date="2018-03" db="EMBL/GenBank/DDBJ databases">
        <title>Actinopolyspora mortivallis from Sahara, screening for active biomolecules.</title>
        <authorList>
            <person name="Selama O."/>
            <person name="Wellington E.M.H."/>
            <person name="Hacene H."/>
        </authorList>
    </citation>
    <scope>NUCLEOTIDE SEQUENCE [LARGE SCALE GENOMIC DNA]</scope>
    <source>
        <strain evidence="3 4">M5A</strain>
    </source>
</reference>
<keyword evidence="4" id="KW-1185">Reference proteome</keyword>
<keyword evidence="1" id="KW-0472">Membrane</keyword>
<dbReference type="InParanoid" id="A0A2T0GRB7"/>
<dbReference type="Gene3D" id="3.90.550.10">
    <property type="entry name" value="Spore Coat Polysaccharide Biosynthesis Protein SpsA, Chain A"/>
    <property type="match status" value="1"/>
</dbReference>
<protein>
    <submittedName>
        <fullName evidence="3">Glycosyl transferase family 2</fullName>
    </submittedName>
</protein>
<dbReference type="RefSeq" id="WP_106115389.1">
    <property type="nucleotide sequence ID" value="NZ_PVSR01000074.1"/>
</dbReference>
<dbReference type="Pfam" id="PF00535">
    <property type="entry name" value="Glycos_transf_2"/>
    <property type="match status" value="1"/>
</dbReference>
<feature type="transmembrane region" description="Helical" evidence="1">
    <location>
        <begin position="341"/>
        <end position="360"/>
    </location>
</feature>
<dbReference type="InterPro" id="IPR001173">
    <property type="entry name" value="Glyco_trans_2-like"/>
</dbReference>
<feature type="domain" description="Glycosyltransferase 2-like" evidence="2">
    <location>
        <begin position="46"/>
        <end position="218"/>
    </location>
</feature>
<keyword evidence="1" id="KW-1133">Transmembrane helix</keyword>
<organism evidence="3 4">
    <name type="scientific">Actinopolyspora mortivallis</name>
    <dbReference type="NCBI Taxonomy" id="33906"/>
    <lineage>
        <taxon>Bacteria</taxon>
        <taxon>Bacillati</taxon>
        <taxon>Actinomycetota</taxon>
        <taxon>Actinomycetes</taxon>
        <taxon>Actinopolysporales</taxon>
        <taxon>Actinopolysporaceae</taxon>
        <taxon>Actinopolyspora</taxon>
    </lineage>
</organism>
<keyword evidence="3" id="KW-0808">Transferase</keyword>
<dbReference type="Proteomes" id="UP000239352">
    <property type="component" value="Unassembled WGS sequence"/>
</dbReference>
<feature type="transmembrane region" description="Helical" evidence="1">
    <location>
        <begin position="311"/>
        <end position="335"/>
    </location>
</feature>
<evidence type="ECO:0000313" key="3">
    <source>
        <dbReference type="EMBL" id="PRW61648.1"/>
    </source>
</evidence>
<evidence type="ECO:0000313" key="4">
    <source>
        <dbReference type="Proteomes" id="UP000239352"/>
    </source>
</evidence>